<dbReference type="InterPro" id="IPR001619">
    <property type="entry name" value="Sec1-like"/>
</dbReference>
<dbReference type="InterPro" id="IPR036045">
    <property type="entry name" value="Sec1-like_sf"/>
</dbReference>
<dbReference type="Proteomes" id="UP000008281">
    <property type="component" value="Unassembled WGS sequence"/>
</dbReference>
<dbReference type="Pfam" id="PF00995">
    <property type="entry name" value="Sec1"/>
    <property type="match status" value="1"/>
</dbReference>
<dbReference type="AlphaFoldDB" id="E3N9H8"/>
<organism evidence="3">
    <name type="scientific">Caenorhabditis remanei</name>
    <name type="common">Caenorhabditis vulgaris</name>
    <dbReference type="NCBI Taxonomy" id="31234"/>
    <lineage>
        <taxon>Eukaryota</taxon>
        <taxon>Metazoa</taxon>
        <taxon>Ecdysozoa</taxon>
        <taxon>Nematoda</taxon>
        <taxon>Chromadorea</taxon>
        <taxon>Rhabditida</taxon>
        <taxon>Rhabditina</taxon>
        <taxon>Rhabditomorpha</taxon>
        <taxon>Rhabditoidea</taxon>
        <taxon>Rhabditidae</taxon>
        <taxon>Peloderinae</taxon>
        <taxon>Caenorhabditis</taxon>
    </lineage>
</organism>
<proteinExistence type="inferred from homology"/>
<reference evidence="2" key="1">
    <citation type="submission" date="2007-07" db="EMBL/GenBank/DDBJ databases">
        <title>PCAP assembly of the Caenorhabditis remanei genome.</title>
        <authorList>
            <consortium name="The Caenorhabditis remanei Sequencing Consortium"/>
            <person name="Wilson R.K."/>
        </authorList>
    </citation>
    <scope>NUCLEOTIDE SEQUENCE [LARGE SCALE GENOMIC DNA]</scope>
    <source>
        <strain evidence="2">PB4641</strain>
    </source>
</reference>
<dbReference type="eggNOG" id="KOG1302">
    <property type="taxonomic scope" value="Eukaryota"/>
</dbReference>
<dbReference type="PANTHER" id="PTHR11679">
    <property type="entry name" value="VESICLE PROTEIN SORTING-ASSOCIATED"/>
    <property type="match status" value="1"/>
</dbReference>
<gene>
    <name evidence="2" type="ORF">CRE_23102</name>
</gene>
<dbReference type="EMBL" id="DS268565">
    <property type="protein sequence ID" value="EFO90303.1"/>
    <property type="molecule type" value="Genomic_DNA"/>
</dbReference>
<evidence type="ECO:0000256" key="1">
    <source>
        <dbReference type="ARBA" id="ARBA00009884"/>
    </source>
</evidence>
<accession>E3N9H8</accession>
<dbReference type="InterPro" id="IPR043155">
    <property type="entry name" value="VPS33_dom3b"/>
</dbReference>
<evidence type="ECO:0000313" key="3">
    <source>
        <dbReference type="Proteomes" id="UP000008281"/>
    </source>
</evidence>
<protein>
    <submittedName>
        <fullName evidence="2">Uncharacterized protein</fullName>
    </submittedName>
</protein>
<comment type="similarity">
    <text evidence="1">Belongs to the STXBP/unc-18/SEC1 family.</text>
</comment>
<dbReference type="STRING" id="31234.E3N9H8"/>
<dbReference type="GO" id="GO:0016192">
    <property type="term" value="P:vesicle-mediated transport"/>
    <property type="evidence" value="ECO:0007669"/>
    <property type="project" value="InterPro"/>
</dbReference>
<name>E3N9H8_CAERE</name>
<dbReference type="OrthoDB" id="10262287at2759"/>
<dbReference type="InParanoid" id="E3N9H8"/>
<keyword evidence="3" id="KW-1185">Reference proteome</keyword>
<evidence type="ECO:0000313" key="2">
    <source>
        <dbReference type="EMBL" id="EFO90303.1"/>
    </source>
</evidence>
<sequence>MTEVGNKIPYPELGSELPYPELGSWKSEWKKCPEVGIPCNSGPDQSYLLDFSDSDKAIPLIEDQVYDEAPLNTVLRLISVHSLTCGGLKASVLQHYRRIVNQSYGSHALNKVLKMQKMGLIREKGGHGKMQCEYAPMLFQQMKKNYDMLPENFSEAKLNDMAYAYSGFSPLLCKILEEGDRVKWAGWPKTMLGEDLDPISDKDPRGTCIFVIGGLTRSEMALIRENLPNIALITTSALITGDKLLNNITNI</sequence>
<dbReference type="Gene3D" id="1.25.40.850">
    <property type="match status" value="1"/>
</dbReference>
<dbReference type="HOGENOM" id="CLU_1107955_0_0_1"/>
<dbReference type="SUPFAM" id="SSF56815">
    <property type="entry name" value="Sec1/munc18-like (SM) proteins"/>
    <property type="match status" value="1"/>
</dbReference>